<reference evidence="3 4" key="1">
    <citation type="submission" date="2020-08" db="EMBL/GenBank/DDBJ databases">
        <title>Sequencing the genomes of 1000 actinobacteria strains.</title>
        <authorList>
            <person name="Klenk H.-P."/>
        </authorList>
    </citation>
    <scope>NUCLEOTIDE SEQUENCE [LARGE SCALE GENOMIC DNA]</scope>
    <source>
        <strain evidence="3 4">DSM 44551</strain>
    </source>
</reference>
<feature type="domain" description="DUF1707" evidence="2">
    <location>
        <begin position="8"/>
        <end position="60"/>
    </location>
</feature>
<dbReference type="Proteomes" id="UP000572635">
    <property type="component" value="Unassembled WGS sequence"/>
</dbReference>
<proteinExistence type="predicted"/>
<evidence type="ECO:0000313" key="3">
    <source>
        <dbReference type="EMBL" id="MBB5433387.1"/>
    </source>
</evidence>
<accession>A0A7W8QMY0</accession>
<feature type="transmembrane region" description="Helical" evidence="1">
    <location>
        <begin position="76"/>
        <end position="97"/>
    </location>
</feature>
<dbReference type="RefSeq" id="WP_184393088.1">
    <property type="nucleotide sequence ID" value="NZ_BAAAJD010000019.1"/>
</dbReference>
<keyword evidence="4" id="KW-1185">Reference proteome</keyword>
<evidence type="ECO:0000256" key="1">
    <source>
        <dbReference type="SAM" id="Phobius"/>
    </source>
</evidence>
<evidence type="ECO:0000313" key="4">
    <source>
        <dbReference type="Proteomes" id="UP000572635"/>
    </source>
</evidence>
<dbReference type="PANTHER" id="PTHR40763:SF5">
    <property type="entry name" value="MEMBRANE PROTEIN"/>
    <property type="match status" value="1"/>
</dbReference>
<dbReference type="InterPro" id="IPR012551">
    <property type="entry name" value="DUF1707_SHOCT-like"/>
</dbReference>
<comment type="caution">
    <text evidence="3">The sequence shown here is derived from an EMBL/GenBank/DDBJ whole genome shotgun (WGS) entry which is preliminary data.</text>
</comment>
<dbReference type="EMBL" id="JACHDB010000001">
    <property type="protein sequence ID" value="MBB5433387.1"/>
    <property type="molecule type" value="Genomic_DNA"/>
</dbReference>
<sequence length="127" mass="13250">MTVPDDGLRASDRERDAALDRLRAAYQEGLLAGAEHERRAGAALAARTRGDLAPLLADLPDGAPPSRRTPVSPLRAWAVFSAVAFMLWVVPAAALGLGGPAVLAWLACCCLLGAPTVALSVLRRPSD</sequence>
<evidence type="ECO:0000259" key="2">
    <source>
        <dbReference type="Pfam" id="PF08044"/>
    </source>
</evidence>
<keyword evidence="1" id="KW-0472">Membrane</keyword>
<name>A0A7W8QMY0_9ACTN</name>
<keyword evidence="1" id="KW-1133">Transmembrane helix</keyword>
<keyword evidence="1" id="KW-0812">Transmembrane</keyword>
<dbReference type="PANTHER" id="PTHR40763">
    <property type="entry name" value="MEMBRANE PROTEIN-RELATED"/>
    <property type="match status" value="1"/>
</dbReference>
<protein>
    <recommendedName>
        <fullName evidence="2">DUF1707 domain-containing protein</fullName>
    </recommendedName>
</protein>
<organism evidence="3 4">
    <name type="scientific">Nocardiopsis composta</name>
    <dbReference type="NCBI Taxonomy" id="157465"/>
    <lineage>
        <taxon>Bacteria</taxon>
        <taxon>Bacillati</taxon>
        <taxon>Actinomycetota</taxon>
        <taxon>Actinomycetes</taxon>
        <taxon>Streptosporangiales</taxon>
        <taxon>Nocardiopsidaceae</taxon>
        <taxon>Nocardiopsis</taxon>
    </lineage>
</organism>
<dbReference type="AlphaFoldDB" id="A0A7W8QMY0"/>
<dbReference type="Pfam" id="PF08044">
    <property type="entry name" value="DUF1707"/>
    <property type="match status" value="1"/>
</dbReference>
<gene>
    <name evidence="3" type="ORF">HDA36_003471</name>
</gene>
<feature type="transmembrane region" description="Helical" evidence="1">
    <location>
        <begin position="103"/>
        <end position="122"/>
    </location>
</feature>